<evidence type="ECO:0000256" key="3">
    <source>
        <dbReference type="ARBA" id="ARBA00022737"/>
    </source>
</evidence>
<keyword evidence="4 5" id="KW-0539">Nucleus</keyword>
<dbReference type="GO" id="GO:0005634">
    <property type="term" value="C:nucleus"/>
    <property type="evidence" value="ECO:0007669"/>
    <property type="project" value="UniProtKB-SubCell"/>
</dbReference>
<comment type="function">
    <text evidence="5">Key component of the cytosolic iron-sulfur protein assembly (CIA) complex, a multiprotein complex that mediates the incorporation of iron-sulfur cluster into apoproteins specifically involved in DNA metabolism and genomic integrity. In the CIA complex, MMS19 acts as an adapter between early-acting CIA components and a subset of cellular target iron-sulfur proteins.</text>
</comment>
<feature type="domain" description="MMS19 N-terminal" evidence="7">
    <location>
        <begin position="38"/>
        <end position="298"/>
    </location>
</feature>
<dbReference type="Pfam" id="PF12460">
    <property type="entry name" value="MMS19_C"/>
    <property type="match status" value="1"/>
</dbReference>
<sequence length="1029" mass="113519">METTERLVRTWVASGREEEIAQIAADITNGQSTLLNVVKALGEYLVSEENELRSKGVELLSLVLQQLAPTTLNRPSVRTLASFYSDKLDDAETIIPALQGLQTLATFPAFGPAEATTVIEALIRHVKMKALTQNHRFKVFSIIDSVMANHRDVLKGMGLKFLDGYLSFVEGEKDPRNLVLVFAMDRVILIEFDISQRVQTFYDVIFCYFPITFRPPPNNPGGITADDLRLALRSVVSASPLFGPLGIPHYLENLVAVGRPAKRDILETLAVSLPVYGPKVARSFARKLWNSLKLEVFQPVDSATEELAVNALQVLIRTIYTPVEGEPEEAEIEGLAKDACEECLQILREPEKSQARPATRILCAFMTTTSSVAKYTVSQAVPHLTKLFINPDEVGIRPATLVLLAQFIEAARDSSSTDSFLLPYKDEVLGALSSGLKAHNLRLPALTGLKALVTSKGLLSDQELGFIIHHLNEIIQDHPDQFDDISDGILELLSCISEVSPQRVVEQTLPILFSSLPDSAPARDAASERAQIWKNLSYLQTLCTEPQLFETLVICLTNKLELLCSSADAQADLEPSAAYAHALLKTLANVLAVKVKRKHADVAKYLERLVVRVFNLFVHAALVPGEKQAVINVDPRLLQAAAQCATLVVRSLPSSRQEPFVKSVLSALITGNVQPISEGYFKIAREQTLSVFSPTSTSAQKDLILLFTAAIIPVFKEVNLEVPNLGQFLEETIKWILEGAGSDLQRNAAVHLVSVLVNRKADELQDFLESIFTTFWAKEILDKQSPTERRRWAVVSWTWITKALLVRNHTRALQFSEKLFEVFGDASINWGAAKGVGMIPGHDDVFTKDNHAVIKILYAQKYVRVMLPRTIEGSVDGSDTTKQVAYLVALAGLIKSAPKATYLSELPSLIPLLIRGLDLPDPEIRHNVIETLLAAADGETPEKSLVAEHASTLVTSMLKNCLAAETPAANVRIAALRYLAVLPGIVRYDVLHPYKAQVVRELGKALDDPKRAVRKEAVEARTNWFKYNG</sequence>
<evidence type="ECO:0000256" key="4">
    <source>
        <dbReference type="ARBA" id="ARBA00023242"/>
    </source>
</evidence>
<evidence type="ECO:0000259" key="6">
    <source>
        <dbReference type="Pfam" id="PF12460"/>
    </source>
</evidence>
<name>A0A8H6I9R9_9AGAR</name>
<dbReference type="Pfam" id="PF14500">
    <property type="entry name" value="MMS19_N"/>
    <property type="match status" value="1"/>
</dbReference>
<dbReference type="GO" id="GO:0097361">
    <property type="term" value="C:cytosolic [4Fe-4S] assembly targeting complex"/>
    <property type="evidence" value="ECO:0007669"/>
    <property type="project" value="UniProtKB-UniRule"/>
</dbReference>
<dbReference type="InterPro" id="IPR039920">
    <property type="entry name" value="MMS19"/>
</dbReference>
<dbReference type="AlphaFoldDB" id="A0A8H6I9R9"/>
<organism evidence="8 9">
    <name type="scientific">Ephemerocybe angulata</name>
    <dbReference type="NCBI Taxonomy" id="980116"/>
    <lineage>
        <taxon>Eukaryota</taxon>
        <taxon>Fungi</taxon>
        <taxon>Dikarya</taxon>
        <taxon>Basidiomycota</taxon>
        <taxon>Agaricomycotina</taxon>
        <taxon>Agaricomycetes</taxon>
        <taxon>Agaricomycetidae</taxon>
        <taxon>Agaricales</taxon>
        <taxon>Agaricineae</taxon>
        <taxon>Psathyrellaceae</taxon>
        <taxon>Ephemerocybe</taxon>
    </lineage>
</organism>
<evidence type="ECO:0000313" key="8">
    <source>
        <dbReference type="EMBL" id="KAF6761531.1"/>
    </source>
</evidence>
<accession>A0A8H6I9R9</accession>
<dbReference type="InterPro" id="IPR016024">
    <property type="entry name" value="ARM-type_fold"/>
</dbReference>
<dbReference type="InterPro" id="IPR029240">
    <property type="entry name" value="MMS19_N"/>
</dbReference>
<dbReference type="Gene3D" id="1.25.10.10">
    <property type="entry name" value="Leucine-rich Repeat Variant"/>
    <property type="match status" value="2"/>
</dbReference>
<feature type="domain" description="MMS19 C-terminal" evidence="6">
    <location>
        <begin position="536"/>
        <end position="983"/>
    </location>
</feature>
<evidence type="ECO:0000256" key="1">
    <source>
        <dbReference type="ARBA" id="ARBA00004123"/>
    </source>
</evidence>
<evidence type="ECO:0000313" key="9">
    <source>
        <dbReference type="Proteomes" id="UP000521943"/>
    </source>
</evidence>
<dbReference type="InterPro" id="IPR024687">
    <property type="entry name" value="MMS19_C"/>
</dbReference>
<keyword evidence="3" id="KW-0677">Repeat</keyword>
<evidence type="ECO:0000256" key="2">
    <source>
        <dbReference type="ARBA" id="ARBA00009340"/>
    </source>
</evidence>
<dbReference type="PANTHER" id="PTHR12891:SF0">
    <property type="entry name" value="MMS19 NUCLEOTIDE EXCISION REPAIR PROTEIN HOMOLOG"/>
    <property type="match status" value="1"/>
</dbReference>
<dbReference type="EMBL" id="JACGCI010000009">
    <property type="protein sequence ID" value="KAF6761531.1"/>
    <property type="molecule type" value="Genomic_DNA"/>
</dbReference>
<dbReference type="SUPFAM" id="SSF48371">
    <property type="entry name" value="ARM repeat"/>
    <property type="match status" value="1"/>
</dbReference>
<reference evidence="8 9" key="1">
    <citation type="submission" date="2020-07" db="EMBL/GenBank/DDBJ databases">
        <title>Comparative genomics of pyrophilous fungi reveals a link between fire events and developmental genes.</title>
        <authorList>
            <consortium name="DOE Joint Genome Institute"/>
            <person name="Steindorff A.S."/>
            <person name="Carver A."/>
            <person name="Calhoun S."/>
            <person name="Stillman K."/>
            <person name="Liu H."/>
            <person name="Lipzen A."/>
            <person name="Pangilinan J."/>
            <person name="Labutti K."/>
            <person name="Bruns T.D."/>
            <person name="Grigoriev I.V."/>
        </authorList>
    </citation>
    <scope>NUCLEOTIDE SEQUENCE [LARGE SCALE GENOMIC DNA]</scope>
    <source>
        <strain evidence="8 9">CBS 144469</strain>
    </source>
</reference>
<dbReference type="GO" id="GO:0006281">
    <property type="term" value="P:DNA repair"/>
    <property type="evidence" value="ECO:0007669"/>
    <property type="project" value="UniProtKB-UniRule"/>
</dbReference>
<dbReference type="Proteomes" id="UP000521943">
    <property type="component" value="Unassembled WGS sequence"/>
</dbReference>
<dbReference type="InterPro" id="IPR011989">
    <property type="entry name" value="ARM-like"/>
</dbReference>
<keyword evidence="5" id="KW-0227">DNA damage</keyword>
<dbReference type="PANTHER" id="PTHR12891">
    <property type="entry name" value="DNA REPAIR/TRANSCRIPTION PROTEIN MET18/MMS19"/>
    <property type="match status" value="1"/>
</dbReference>
<comment type="similarity">
    <text evidence="2 5">Belongs to the MET18/MMS19 family.</text>
</comment>
<keyword evidence="9" id="KW-1185">Reference proteome</keyword>
<protein>
    <recommendedName>
        <fullName evidence="5">MMS19 nucleotide excision repair protein</fullName>
    </recommendedName>
</protein>
<keyword evidence="5" id="KW-0234">DNA repair</keyword>
<evidence type="ECO:0000256" key="5">
    <source>
        <dbReference type="RuleBase" id="RU367072"/>
    </source>
</evidence>
<dbReference type="GO" id="GO:0016226">
    <property type="term" value="P:iron-sulfur cluster assembly"/>
    <property type="evidence" value="ECO:0007669"/>
    <property type="project" value="UniProtKB-UniRule"/>
</dbReference>
<gene>
    <name evidence="8" type="ORF">DFP72DRAFT_624414</name>
</gene>
<proteinExistence type="inferred from homology"/>
<comment type="caution">
    <text evidence="8">The sequence shown here is derived from an EMBL/GenBank/DDBJ whole genome shotgun (WGS) entry which is preliminary data.</text>
</comment>
<dbReference type="GO" id="GO:0051604">
    <property type="term" value="P:protein maturation"/>
    <property type="evidence" value="ECO:0007669"/>
    <property type="project" value="UniProtKB-UniRule"/>
</dbReference>
<comment type="subcellular location">
    <subcellularLocation>
        <location evidence="1 5">Nucleus</location>
    </subcellularLocation>
</comment>
<dbReference type="OrthoDB" id="342900at2759"/>
<evidence type="ECO:0000259" key="7">
    <source>
        <dbReference type="Pfam" id="PF14500"/>
    </source>
</evidence>